<dbReference type="PANTHER" id="PTHR10410">
    <property type="entry name" value="EUKARYOTIC TRANSLATION INITIATION FACTOR 3 -RELATED"/>
    <property type="match status" value="1"/>
</dbReference>
<dbReference type="GO" id="GO:0008237">
    <property type="term" value="F:metallopeptidase activity"/>
    <property type="evidence" value="ECO:0007669"/>
    <property type="project" value="UniProtKB-KW"/>
</dbReference>
<evidence type="ECO:0000256" key="1">
    <source>
        <dbReference type="ARBA" id="ARBA00006008"/>
    </source>
</evidence>
<dbReference type="InterPro" id="IPR037518">
    <property type="entry name" value="MPN"/>
</dbReference>
<name>A0A9P5LCL1_9HYPO</name>
<dbReference type="PROSITE" id="PS50249">
    <property type="entry name" value="MPN"/>
    <property type="match status" value="1"/>
</dbReference>
<keyword evidence="14" id="KW-1185">Reference proteome</keyword>
<feature type="domain" description="MPN" evidence="12">
    <location>
        <begin position="859"/>
        <end position="996"/>
    </location>
</feature>
<dbReference type="Pfam" id="PF01398">
    <property type="entry name" value="JAB"/>
    <property type="match status" value="1"/>
</dbReference>
<evidence type="ECO:0000256" key="5">
    <source>
        <dbReference type="ARBA" id="ARBA00022723"/>
    </source>
</evidence>
<evidence type="ECO:0000259" key="12">
    <source>
        <dbReference type="PROSITE" id="PS50249"/>
    </source>
</evidence>
<dbReference type="SUPFAM" id="SSF102712">
    <property type="entry name" value="JAB1/MPN domain"/>
    <property type="match status" value="1"/>
</dbReference>
<dbReference type="GO" id="GO:0046872">
    <property type="term" value="F:metal ion binding"/>
    <property type="evidence" value="ECO:0007669"/>
    <property type="project" value="UniProtKB-KW"/>
</dbReference>
<feature type="transmembrane region" description="Helical" evidence="11">
    <location>
        <begin position="552"/>
        <end position="571"/>
    </location>
</feature>
<keyword evidence="4" id="KW-0645">Protease</keyword>
<dbReference type="EMBL" id="JAANBB010000065">
    <property type="protein sequence ID" value="KAF7552179.1"/>
    <property type="molecule type" value="Genomic_DNA"/>
</dbReference>
<feature type="region of interest" description="Disordered" evidence="10">
    <location>
        <begin position="1"/>
        <end position="25"/>
    </location>
</feature>
<evidence type="ECO:0000256" key="2">
    <source>
        <dbReference type="ARBA" id="ARBA00011098"/>
    </source>
</evidence>
<dbReference type="GO" id="GO:0006508">
    <property type="term" value="P:proteolysis"/>
    <property type="evidence" value="ECO:0007669"/>
    <property type="project" value="UniProtKB-KW"/>
</dbReference>
<gene>
    <name evidence="13" type="ORF">G7Z17_g4499</name>
</gene>
<evidence type="ECO:0000256" key="8">
    <source>
        <dbReference type="ARBA" id="ARBA00022833"/>
    </source>
</evidence>
<keyword evidence="5" id="KW-0479">Metal-binding</keyword>
<dbReference type="Pfam" id="PF18323">
    <property type="entry name" value="CSN5_C"/>
    <property type="match status" value="1"/>
</dbReference>
<dbReference type="OrthoDB" id="2624308at2759"/>
<keyword evidence="6" id="KW-0736">Signalosome</keyword>
<evidence type="ECO:0000256" key="9">
    <source>
        <dbReference type="ARBA" id="ARBA00023049"/>
    </source>
</evidence>
<dbReference type="GO" id="GO:0000338">
    <property type="term" value="P:protein deneddylation"/>
    <property type="evidence" value="ECO:0007669"/>
    <property type="project" value="UniProtKB-ARBA"/>
</dbReference>
<evidence type="ECO:0000256" key="6">
    <source>
        <dbReference type="ARBA" id="ARBA00022790"/>
    </source>
</evidence>
<dbReference type="FunFam" id="3.40.140.10:FF:000003">
    <property type="entry name" value="COP9 signalosome complex subunit 5"/>
    <property type="match status" value="1"/>
</dbReference>
<dbReference type="GO" id="GO:0008180">
    <property type="term" value="C:COP9 signalosome"/>
    <property type="evidence" value="ECO:0007669"/>
    <property type="project" value="UniProtKB-KW"/>
</dbReference>
<dbReference type="Proteomes" id="UP000722485">
    <property type="component" value="Unassembled WGS sequence"/>
</dbReference>
<keyword evidence="8" id="KW-0862">Zinc</keyword>
<comment type="subunit">
    <text evidence="2">Component of the COP9 signalosome (CSN) complex.</text>
</comment>
<dbReference type="InterPro" id="IPR050242">
    <property type="entry name" value="JAMM_MPN+_peptidase_M67A"/>
</dbReference>
<dbReference type="AlphaFoldDB" id="A0A9P5LCL1"/>
<proteinExistence type="inferred from homology"/>
<keyword evidence="11" id="KW-1133">Transmembrane helix</keyword>
<evidence type="ECO:0000256" key="11">
    <source>
        <dbReference type="SAM" id="Phobius"/>
    </source>
</evidence>
<reference evidence="13" key="1">
    <citation type="submission" date="2020-03" db="EMBL/GenBank/DDBJ databases">
        <title>Draft Genome Sequence of Cylindrodendrum hubeiense.</title>
        <authorList>
            <person name="Buettner E."/>
            <person name="Kellner H."/>
        </authorList>
    </citation>
    <scope>NUCLEOTIDE SEQUENCE</scope>
    <source>
        <strain evidence="13">IHI 201604</strain>
    </source>
</reference>
<feature type="compositionally biased region" description="Polar residues" evidence="10">
    <location>
        <begin position="1"/>
        <end position="20"/>
    </location>
</feature>
<evidence type="ECO:0000313" key="14">
    <source>
        <dbReference type="Proteomes" id="UP000722485"/>
    </source>
</evidence>
<sequence>MEYNGQQGVYNPGTGHSQPEGTMKAEKEFPVSLKGSFHFTEPRTVWRWRNPILYQKPGYVFNEPERQFRHRDYAGRVSQKARSDRYLHHNDGYLRNLYVACTDEIYTGAGTSTWNRTYVRKVAPLKVRIATWVIDFSYDPESWEDWGIMILRALPAALAMTLVFWDSKSRFYQRQLYYAPVLYNYHGDAKVWSNMLENHKGMSLLARNNQVYRLLRPRYLCFLREPFNEQNCGVDVQNVQDWDNSQGPDPNLNYLFVAYSTEHFSHSVEQDMIALHHIAETACRAAKLPAYWISCSCMRDPAELEADIYRISDVLRGAHSMVIAVGRGKTATSSSGKVTTEALLQEWGSRMWTFPEVLLCPGRSIQVYTRDGNLQAPLNVAKNQFASQVWTYMDADVARHLIDHYLGSITLSRLELAVLALRCLYSRHTTEYFQGDQAYALMGLLRLRPQIDSTDTAFQAFSRLSLANDSDKLLERYICTLPLERDQPWFDMEDTYQSSLWDITPHCEVAGIADDDTVIIDGAWGISVRWKTFYSVYWSTGPSWKRFVSEMLLEWNGALFIVAITLFAIGAPAGPSGAGMIIVGVIFLFMFLYVWIMTPKLVRIIYGGKFCDTQAEMFGFEGHLNAATIERAIFGGNFGRFSWSPNGSPLSRSIVNEHGERVGVDPYKHPDIRMKVEAAKQARPGDMRIFTLVDTYNMQLTMFEAVRPPVTLMFCATEGDFQRLPSIVWTEFLDSAWGSSVATTPLRRELVRFEVEHARWSVAAGSVAYFLMTGDWFYQTVTIRNPETAQLTLSIYTTPRFPGRVGSPRWRRLAHHGLDNNVQLIDPKRDALYNYDADAQKTIANAKPWTKDPNYFKHVRISAVALIKMTMHARSGGNLEVMGLMQGYIDGDTFIVTDAFRLPVEGTETRVNAQGEANEYLVEYLDLCRAQGRQENVVGWYHSHPGYGCWLSGIDVETEAMQQQFQDPFLAVVIDPDRTINAGKVEIGAFRTYPSNYKADSSAATSDGFQAVPLAKAAEFGAHSSRYYSVEVSHFKSSLDSHLLELLWHKYWVQTLSQSPLLTNRDYGNKQMLDLSSKIKEATASITRSRAGQGMMMGGGSKGTDKAVEKLAKDTNLIASKERSGLIAGQVKANVFNNLGAKPSTAED</sequence>
<evidence type="ECO:0000313" key="13">
    <source>
        <dbReference type="EMBL" id="KAF7552179.1"/>
    </source>
</evidence>
<comment type="caution">
    <text evidence="13">The sequence shown here is derived from an EMBL/GenBank/DDBJ whole genome shotgun (WGS) entry which is preliminary data.</text>
</comment>
<keyword evidence="7" id="KW-0378">Hydrolase</keyword>
<dbReference type="SMART" id="SM00232">
    <property type="entry name" value="JAB_MPN"/>
    <property type="match status" value="1"/>
</dbReference>
<protein>
    <recommendedName>
        <fullName evidence="3">COP9 signalosome complex subunit 5</fullName>
    </recommendedName>
</protein>
<evidence type="ECO:0000256" key="4">
    <source>
        <dbReference type="ARBA" id="ARBA00022670"/>
    </source>
</evidence>
<dbReference type="InterPro" id="IPR000555">
    <property type="entry name" value="JAMM/MPN+_dom"/>
</dbReference>
<keyword evidence="11" id="KW-0812">Transmembrane</keyword>
<accession>A0A9P5LCL1</accession>
<keyword evidence="11" id="KW-0472">Membrane</keyword>
<evidence type="ECO:0000256" key="10">
    <source>
        <dbReference type="SAM" id="MobiDB-lite"/>
    </source>
</evidence>
<feature type="transmembrane region" description="Helical" evidence="11">
    <location>
        <begin position="577"/>
        <end position="596"/>
    </location>
</feature>
<keyword evidence="9" id="KW-0482">Metalloprotease</keyword>
<dbReference type="InterPro" id="IPR040961">
    <property type="entry name" value="CSN5_C"/>
</dbReference>
<dbReference type="CDD" id="cd08069">
    <property type="entry name" value="MPN_RPN11_CSN5"/>
    <property type="match status" value="1"/>
</dbReference>
<organism evidence="13 14">
    <name type="scientific">Cylindrodendrum hubeiense</name>
    <dbReference type="NCBI Taxonomy" id="595255"/>
    <lineage>
        <taxon>Eukaryota</taxon>
        <taxon>Fungi</taxon>
        <taxon>Dikarya</taxon>
        <taxon>Ascomycota</taxon>
        <taxon>Pezizomycotina</taxon>
        <taxon>Sordariomycetes</taxon>
        <taxon>Hypocreomycetidae</taxon>
        <taxon>Hypocreales</taxon>
        <taxon>Nectriaceae</taxon>
        <taxon>Cylindrodendrum</taxon>
    </lineage>
</organism>
<comment type="similarity">
    <text evidence="1">Belongs to the peptidase M67A family. CSN5 subfamily.</text>
</comment>
<evidence type="ECO:0000256" key="3">
    <source>
        <dbReference type="ARBA" id="ARBA00014880"/>
    </source>
</evidence>
<evidence type="ECO:0000256" key="7">
    <source>
        <dbReference type="ARBA" id="ARBA00022801"/>
    </source>
</evidence>
<dbReference type="Gene3D" id="3.40.140.10">
    <property type="entry name" value="Cytidine Deaminase, domain 2"/>
    <property type="match status" value="1"/>
</dbReference>